<dbReference type="AlphaFoldDB" id="A0A542ZPD3"/>
<evidence type="ECO:0000256" key="3">
    <source>
        <dbReference type="ARBA" id="ARBA00022449"/>
    </source>
</evidence>
<evidence type="ECO:0000313" key="14">
    <source>
        <dbReference type="Proteomes" id="UP000315389"/>
    </source>
</evidence>
<comment type="function">
    <text evidence="11">Na(+)/H(+) antiporter that extrudes sodium in exchange for external protons.</text>
</comment>
<keyword evidence="5 11" id="KW-0812">Transmembrane</keyword>
<dbReference type="Gene3D" id="1.20.1530.10">
    <property type="entry name" value="Na+/H+ antiporter like domain"/>
    <property type="match status" value="1"/>
</dbReference>
<organism evidence="13 14">
    <name type="scientific">Rarobacter faecitabidus</name>
    <dbReference type="NCBI Taxonomy" id="13243"/>
    <lineage>
        <taxon>Bacteria</taxon>
        <taxon>Bacillati</taxon>
        <taxon>Actinomycetota</taxon>
        <taxon>Actinomycetes</taxon>
        <taxon>Micrococcales</taxon>
        <taxon>Rarobacteraceae</taxon>
        <taxon>Rarobacter</taxon>
    </lineage>
</organism>
<feature type="transmembrane region" description="Helical" evidence="11">
    <location>
        <begin position="359"/>
        <end position="385"/>
    </location>
</feature>
<evidence type="ECO:0000256" key="10">
    <source>
        <dbReference type="ARBA" id="ARBA00023201"/>
    </source>
</evidence>
<dbReference type="EMBL" id="VFOS01000002">
    <property type="protein sequence ID" value="TQL62126.1"/>
    <property type="molecule type" value="Genomic_DNA"/>
</dbReference>
<keyword evidence="8 11" id="KW-0406">Ion transport</keyword>
<feature type="transmembrane region" description="Helical" evidence="11">
    <location>
        <begin position="397"/>
        <end position="416"/>
    </location>
</feature>
<dbReference type="HAMAP" id="MF_01844">
    <property type="entry name" value="NhaA"/>
    <property type="match status" value="1"/>
</dbReference>
<evidence type="ECO:0000256" key="8">
    <source>
        <dbReference type="ARBA" id="ARBA00023065"/>
    </source>
</evidence>
<evidence type="ECO:0000313" key="13">
    <source>
        <dbReference type="EMBL" id="TQL62126.1"/>
    </source>
</evidence>
<protein>
    <recommendedName>
        <fullName evidence="11">Na(+)/H(+) antiporter NhaA</fullName>
    </recommendedName>
    <alternativeName>
        <fullName evidence="11">Sodium/proton antiporter NhaA</fullName>
    </alternativeName>
</protein>
<dbReference type="RefSeq" id="WP_170222678.1">
    <property type="nucleotide sequence ID" value="NZ_BAAASV010000002.1"/>
</dbReference>
<feature type="transmembrane region" description="Helical" evidence="11">
    <location>
        <begin position="292"/>
        <end position="312"/>
    </location>
</feature>
<evidence type="ECO:0000256" key="2">
    <source>
        <dbReference type="ARBA" id="ARBA00022448"/>
    </source>
</evidence>
<accession>A0A542ZPD3</accession>
<evidence type="ECO:0000256" key="1">
    <source>
        <dbReference type="ARBA" id="ARBA00004429"/>
    </source>
</evidence>
<proteinExistence type="inferred from homology"/>
<comment type="subcellular location">
    <subcellularLocation>
        <location evidence="1">Cell inner membrane</location>
        <topology evidence="1">Multi-pass membrane protein</topology>
    </subcellularLocation>
    <subcellularLocation>
        <location evidence="11">Cell membrane</location>
        <topology evidence="11">Multi-pass membrane protein</topology>
    </subcellularLocation>
</comment>
<feature type="transmembrane region" description="Helical" evidence="11">
    <location>
        <begin position="32"/>
        <end position="49"/>
    </location>
</feature>
<keyword evidence="6 11" id="KW-1133">Transmembrane helix</keyword>
<comment type="similarity">
    <text evidence="11">Belongs to the NhaA Na(+)/H(+) (TC 2.A.33) antiporter family.</text>
</comment>
<keyword evidence="4 11" id="KW-1003">Cell membrane</keyword>
<evidence type="ECO:0000256" key="12">
    <source>
        <dbReference type="SAM" id="MobiDB-lite"/>
    </source>
</evidence>
<sequence>MPDTSAQPAPRRERTPPTSPLTRLSRLLRMDVVGGGLLVLAAGLGMIWANSPWSAAYESLRDARLGYAPWHLDLSVGQWASDGLLTVFFFVVGLELVREFTNGELRHPRIAATPIIAAAGGVAVPALIYLLLAGNDLRAGWAIPTATDIAFAVAVLALVGRWLPGSLRVFLLTLAVVDDLIAIVIIAFVYTDQIRVAPLAISLALVTLFGVLARRFRRLLARRRWAAWALLAPIGVAAWAFMHASGIHATIAGVLLGLCVPAQPIEDEARAATPARSGPSLADQFEHRFSPLSAGLAVPVFALFAAGVAIGGRAGVASALTDPVTLAVTAALVIGKPAGILAATFLATRGRRGLTLNMAWADLLGLGLLSGIGFTVSLLVSQLAFAPGSPALDHSRLAVLGASLVAATAGAIVLALRGRHYRLAPPAREAS</sequence>
<dbReference type="InterPro" id="IPR004670">
    <property type="entry name" value="NhaA"/>
</dbReference>
<keyword evidence="3 11" id="KW-0050">Antiport</keyword>
<comment type="catalytic activity">
    <reaction evidence="11">
        <text>Na(+)(in) + 2 H(+)(out) = Na(+)(out) + 2 H(+)(in)</text>
        <dbReference type="Rhea" id="RHEA:29251"/>
        <dbReference type="ChEBI" id="CHEBI:15378"/>
        <dbReference type="ChEBI" id="CHEBI:29101"/>
    </reaction>
</comment>
<keyword evidence="2 11" id="KW-0813">Transport</keyword>
<feature type="transmembrane region" description="Helical" evidence="11">
    <location>
        <begin position="225"/>
        <end position="241"/>
    </location>
</feature>
<dbReference type="Proteomes" id="UP000315389">
    <property type="component" value="Unassembled WGS sequence"/>
</dbReference>
<evidence type="ECO:0000256" key="6">
    <source>
        <dbReference type="ARBA" id="ARBA00022989"/>
    </source>
</evidence>
<name>A0A542ZPD3_RARFA</name>
<evidence type="ECO:0000256" key="4">
    <source>
        <dbReference type="ARBA" id="ARBA00022475"/>
    </source>
</evidence>
<keyword evidence="9 11" id="KW-0472">Membrane</keyword>
<keyword evidence="14" id="KW-1185">Reference proteome</keyword>
<dbReference type="NCBIfam" id="TIGR00773">
    <property type="entry name" value="NhaA"/>
    <property type="match status" value="1"/>
</dbReference>
<keyword evidence="7 11" id="KW-0915">Sodium</keyword>
<comment type="caution">
    <text evidence="13">The sequence shown here is derived from an EMBL/GenBank/DDBJ whole genome shotgun (WGS) entry which is preliminary data.</text>
</comment>
<gene>
    <name evidence="11" type="primary">nhaA</name>
    <name evidence="13" type="ORF">FB461_1763</name>
</gene>
<evidence type="ECO:0000256" key="5">
    <source>
        <dbReference type="ARBA" id="ARBA00022692"/>
    </source>
</evidence>
<dbReference type="GO" id="GO:0005886">
    <property type="term" value="C:plasma membrane"/>
    <property type="evidence" value="ECO:0007669"/>
    <property type="project" value="UniProtKB-SubCell"/>
</dbReference>
<dbReference type="InterPro" id="IPR023171">
    <property type="entry name" value="Na/H_antiporter_dom_sf"/>
</dbReference>
<dbReference type="Pfam" id="PF06965">
    <property type="entry name" value="Na_H_antiport_1"/>
    <property type="match status" value="1"/>
</dbReference>
<feature type="transmembrane region" description="Helical" evidence="11">
    <location>
        <begin position="196"/>
        <end position="213"/>
    </location>
</feature>
<evidence type="ECO:0000256" key="9">
    <source>
        <dbReference type="ARBA" id="ARBA00023136"/>
    </source>
</evidence>
<feature type="transmembrane region" description="Helical" evidence="11">
    <location>
        <begin position="324"/>
        <end position="347"/>
    </location>
</feature>
<evidence type="ECO:0000256" key="11">
    <source>
        <dbReference type="HAMAP-Rule" id="MF_01844"/>
    </source>
</evidence>
<feature type="transmembrane region" description="Helical" evidence="11">
    <location>
        <begin position="139"/>
        <end position="159"/>
    </location>
</feature>
<feature type="transmembrane region" description="Helical" evidence="11">
    <location>
        <begin position="171"/>
        <end position="190"/>
    </location>
</feature>
<feature type="transmembrane region" description="Helical" evidence="11">
    <location>
        <begin position="79"/>
        <end position="98"/>
    </location>
</feature>
<feature type="region of interest" description="Disordered" evidence="12">
    <location>
        <begin position="1"/>
        <end position="20"/>
    </location>
</feature>
<evidence type="ECO:0000256" key="7">
    <source>
        <dbReference type="ARBA" id="ARBA00023053"/>
    </source>
</evidence>
<dbReference type="PANTHER" id="PTHR30341:SF0">
    <property type="entry name" value="NA(+)_H(+) ANTIPORTER NHAA"/>
    <property type="match status" value="1"/>
</dbReference>
<dbReference type="PANTHER" id="PTHR30341">
    <property type="entry name" value="SODIUM ION/PROTON ANTIPORTER NHAA-RELATED"/>
    <property type="match status" value="1"/>
</dbReference>
<keyword evidence="10 11" id="KW-0739">Sodium transport</keyword>
<dbReference type="GO" id="GO:0006885">
    <property type="term" value="P:regulation of pH"/>
    <property type="evidence" value="ECO:0007669"/>
    <property type="project" value="UniProtKB-UniRule"/>
</dbReference>
<dbReference type="GO" id="GO:0015385">
    <property type="term" value="F:sodium:proton antiporter activity"/>
    <property type="evidence" value="ECO:0007669"/>
    <property type="project" value="UniProtKB-UniRule"/>
</dbReference>
<feature type="transmembrane region" description="Helical" evidence="11">
    <location>
        <begin position="110"/>
        <end position="133"/>
    </location>
</feature>
<reference evidence="13 14" key="1">
    <citation type="submission" date="2019-06" db="EMBL/GenBank/DDBJ databases">
        <title>Sequencing the genomes of 1000 actinobacteria strains.</title>
        <authorList>
            <person name="Klenk H.-P."/>
        </authorList>
    </citation>
    <scope>NUCLEOTIDE SEQUENCE [LARGE SCALE GENOMIC DNA]</scope>
    <source>
        <strain evidence="13 14">DSM 4813</strain>
    </source>
</reference>